<organism evidence="8 9">
    <name type="scientific">Halosimplex pelagicum</name>
    <dbReference type="NCBI Taxonomy" id="869886"/>
    <lineage>
        <taxon>Archaea</taxon>
        <taxon>Methanobacteriati</taxon>
        <taxon>Methanobacteriota</taxon>
        <taxon>Stenosarchaea group</taxon>
        <taxon>Halobacteria</taxon>
        <taxon>Halobacteriales</taxon>
        <taxon>Haloarculaceae</taxon>
        <taxon>Halosimplex</taxon>
    </lineage>
</organism>
<feature type="transmembrane region" description="Helical" evidence="5">
    <location>
        <begin position="119"/>
        <end position="140"/>
    </location>
</feature>
<dbReference type="Pfam" id="PF00528">
    <property type="entry name" value="BPD_transp_1"/>
    <property type="match status" value="1"/>
</dbReference>
<dbReference type="Gene3D" id="1.10.3720.10">
    <property type="entry name" value="MetI-like"/>
    <property type="match status" value="1"/>
</dbReference>
<evidence type="ECO:0000256" key="2">
    <source>
        <dbReference type="ARBA" id="ARBA00022692"/>
    </source>
</evidence>
<evidence type="ECO:0000313" key="8">
    <source>
        <dbReference type="EMBL" id="QLH81999.1"/>
    </source>
</evidence>
<dbReference type="PANTHER" id="PTHR42729:SF1">
    <property type="entry name" value="OLIGO_DIPEPTIDE TRANSPORT, PERMEASE PROTEIN (DPPC-2)"/>
    <property type="match status" value="1"/>
</dbReference>
<dbReference type="PROSITE" id="PS50928">
    <property type="entry name" value="ABC_TM1"/>
    <property type="match status" value="1"/>
</dbReference>
<dbReference type="GO" id="GO:0055085">
    <property type="term" value="P:transmembrane transport"/>
    <property type="evidence" value="ECO:0007669"/>
    <property type="project" value="InterPro"/>
</dbReference>
<sequence>MAQEKPNVDNESEQGLFSAAQTENELTNADQIGRILDRSVYAPMQILWADWRAKVSIPILLFYLLMGTVGVAIIPQPESHMFDTFIGPFQSLQHPLGTDGFGQPIFPQLVHATPAMFKMLLAGAIFASAVAVLIGLVSGFKGGSIDTLLMTFTDIVLTMPGLPLIIFLTAIYPPRDPFLVGILLAIDNWPGLARSIRSQVLSIRESEFIEAARTMDISTSRILTHDVLPQMMPYIMINSAGTARSVITESVALYFLGILPFTTFNWGVMMNMANEMGAVADPGRAGHWLLWPALALSLLGFALTLFSQSMDRVWNPRLRARHSETVSSDDDDNAQTLSPMD</sequence>
<dbReference type="EMBL" id="CP058909">
    <property type="protein sequence ID" value="QLH81999.1"/>
    <property type="molecule type" value="Genomic_DNA"/>
</dbReference>
<dbReference type="AlphaFoldDB" id="A0A7D5PEU0"/>
<dbReference type="SUPFAM" id="SSF161098">
    <property type="entry name" value="MetI-like"/>
    <property type="match status" value="1"/>
</dbReference>
<feature type="region of interest" description="Disordered" evidence="6">
    <location>
        <begin position="322"/>
        <end position="341"/>
    </location>
</feature>
<evidence type="ECO:0000256" key="4">
    <source>
        <dbReference type="ARBA" id="ARBA00023136"/>
    </source>
</evidence>
<proteinExistence type="inferred from homology"/>
<dbReference type="Proteomes" id="UP000509346">
    <property type="component" value="Chromosome"/>
</dbReference>
<gene>
    <name evidence="8" type="ORF">HZS54_10375</name>
</gene>
<feature type="transmembrane region" description="Helical" evidence="5">
    <location>
        <begin position="152"/>
        <end position="172"/>
    </location>
</feature>
<keyword evidence="3 5" id="KW-1133">Transmembrane helix</keyword>
<dbReference type="InterPro" id="IPR035906">
    <property type="entry name" value="MetI-like_sf"/>
</dbReference>
<comment type="similarity">
    <text evidence="5">Belongs to the binding-protein-dependent transport system permease family.</text>
</comment>
<dbReference type="InterPro" id="IPR000515">
    <property type="entry name" value="MetI-like"/>
</dbReference>
<evidence type="ECO:0000256" key="6">
    <source>
        <dbReference type="SAM" id="MobiDB-lite"/>
    </source>
</evidence>
<evidence type="ECO:0000313" key="9">
    <source>
        <dbReference type="Proteomes" id="UP000509346"/>
    </source>
</evidence>
<feature type="transmembrane region" description="Helical" evidence="5">
    <location>
        <begin position="55"/>
        <end position="74"/>
    </location>
</feature>
<feature type="domain" description="ABC transmembrane type-1" evidence="7">
    <location>
        <begin position="117"/>
        <end position="307"/>
    </location>
</feature>
<feature type="transmembrane region" description="Helical" evidence="5">
    <location>
        <begin position="288"/>
        <end position="307"/>
    </location>
</feature>
<protein>
    <submittedName>
        <fullName evidence="8">ABC transporter permease</fullName>
    </submittedName>
</protein>
<keyword evidence="9" id="KW-1185">Reference proteome</keyword>
<keyword evidence="2 5" id="KW-0812">Transmembrane</keyword>
<keyword evidence="4 5" id="KW-0472">Membrane</keyword>
<dbReference type="CDD" id="cd06261">
    <property type="entry name" value="TM_PBP2"/>
    <property type="match status" value="1"/>
</dbReference>
<name>A0A7D5PEU0_9EURY</name>
<accession>A0A7D5PEU0</accession>
<evidence type="ECO:0000256" key="5">
    <source>
        <dbReference type="RuleBase" id="RU363032"/>
    </source>
</evidence>
<evidence type="ECO:0000256" key="1">
    <source>
        <dbReference type="ARBA" id="ARBA00004141"/>
    </source>
</evidence>
<evidence type="ECO:0000259" key="7">
    <source>
        <dbReference type="PROSITE" id="PS50928"/>
    </source>
</evidence>
<feature type="transmembrane region" description="Helical" evidence="5">
    <location>
        <begin position="251"/>
        <end position="268"/>
    </location>
</feature>
<reference evidence="8 9" key="1">
    <citation type="submission" date="2020-07" db="EMBL/GenBank/DDBJ databases">
        <title>Halosimplex litoreum sp. nov. and Halosimplex rubrum sp. nov., isolated from different salt environments.</title>
        <authorList>
            <person name="Cui H."/>
        </authorList>
    </citation>
    <scope>NUCLEOTIDE SEQUENCE [LARGE SCALE GENOMIC DNA]</scope>
    <source>
        <strain evidence="8 9">R2</strain>
    </source>
</reference>
<keyword evidence="5" id="KW-0813">Transport</keyword>
<dbReference type="PANTHER" id="PTHR42729">
    <property type="entry name" value="OLIGO/DIPEPTIDE TRANSPORT, PERMEASE PROTEIN (DPPC-2)"/>
    <property type="match status" value="1"/>
</dbReference>
<comment type="subcellular location">
    <subcellularLocation>
        <location evidence="5">Cell membrane</location>
        <topology evidence="5">Multi-pass membrane protein</topology>
    </subcellularLocation>
    <subcellularLocation>
        <location evidence="1">Membrane</location>
        <topology evidence="1">Multi-pass membrane protein</topology>
    </subcellularLocation>
</comment>
<dbReference type="GO" id="GO:0005886">
    <property type="term" value="C:plasma membrane"/>
    <property type="evidence" value="ECO:0007669"/>
    <property type="project" value="UniProtKB-SubCell"/>
</dbReference>
<evidence type="ECO:0000256" key="3">
    <source>
        <dbReference type="ARBA" id="ARBA00022989"/>
    </source>
</evidence>
<dbReference type="KEGG" id="hpel:HZS54_10375"/>